<dbReference type="OrthoDB" id="2762307at2759"/>
<dbReference type="AlphaFoldDB" id="A0A2G8S2K5"/>
<feature type="domain" description="DUF8212" evidence="3">
    <location>
        <begin position="328"/>
        <end position="529"/>
    </location>
</feature>
<proteinExistence type="predicted"/>
<keyword evidence="5" id="KW-1185">Reference proteome</keyword>
<feature type="region of interest" description="Disordered" evidence="1">
    <location>
        <begin position="44"/>
        <end position="102"/>
    </location>
</feature>
<dbReference type="Pfam" id="PF06985">
    <property type="entry name" value="HET"/>
    <property type="match status" value="1"/>
</dbReference>
<reference evidence="4 5" key="1">
    <citation type="journal article" date="2015" name="Sci. Rep.">
        <title>Chromosome-level genome map provides insights into diverse defense mechanisms in the medicinal fungus Ganoderma sinense.</title>
        <authorList>
            <person name="Zhu Y."/>
            <person name="Xu J."/>
            <person name="Sun C."/>
            <person name="Zhou S."/>
            <person name="Xu H."/>
            <person name="Nelson D.R."/>
            <person name="Qian J."/>
            <person name="Song J."/>
            <person name="Luo H."/>
            <person name="Xiang L."/>
            <person name="Li Y."/>
            <person name="Xu Z."/>
            <person name="Ji A."/>
            <person name="Wang L."/>
            <person name="Lu S."/>
            <person name="Hayward A."/>
            <person name="Sun W."/>
            <person name="Li X."/>
            <person name="Schwartz D.C."/>
            <person name="Wang Y."/>
            <person name="Chen S."/>
        </authorList>
    </citation>
    <scope>NUCLEOTIDE SEQUENCE [LARGE SCALE GENOMIC DNA]</scope>
    <source>
        <strain evidence="4 5">ZZ0214-1</strain>
    </source>
</reference>
<dbReference type="EMBL" id="AYKW01000030">
    <property type="protein sequence ID" value="PIL28013.1"/>
    <property type="molecule type" value="Genomic_DNA"/>
</dbReference>
<feature type="compositionally biased region" description="Polar residues" evidence="1">
    <location>
        <begin position="83"/>
        <end position="93"/>
    </location>
</feature>
<dbReference type="Proteomes" id="UP000230002">
    <property type="component" value="Unassembled WGS sequence"/>
</dbReference>
<protein>
    <submittedName>
        <fullName evidence="4">Uncharacterized protein</fullName>
    </submittedName>
</protein>
<sequence length="709" mass="79282">MRLLDTETGQFVEKDPEGAIYAILSHTWDRDGEQTYEELKKIQRRYDPESNLPPRRLHAGGSDDIILSPPQQDRGGPVPPAPSSQLPSHSASVTARRPTARKRLTEPEVDALLLFFEVHGISDPTPASASNDHNPALGAEYHVTSPQSIWDDPDLSPKIRNACVVARNNGYRYIWIDSCCIDKSSSSELSEAINSMYKWYSLAAVCYAFLADVPPGHDHQAVGSDFRKSRWFTRGWTLQELIAPINVEFLSRDWAPVGSKHALDGLVESVTKIARRALLHLDPLDKFTVAQRLSWAADRETTREEDKAYSLLGIFDINMPTIYGEGDRAFRRLQEQIIQRIPDQSLFAWGMGLPAGSLSPQPSSSASNNPVVLDAVQTLQSLFADSPARFSCGGSVHRIQLLASYNRQLQYTFTPYGIHARFRMIALTPDLLSRVLLPHRTVERALLGDSEGWYLLILMCEHAEHPGYLLGRVCHITPSKHLYPGYIRTVTGRWSREPETAMDLFLLSPESIRPLLPLAEVEVFIPHPDRVDLPSRLRSQPYVAIRLVVLMETRDALRAHGYATELRGPDPGHPATHWLTLSKDEHTIVIKFQHVLKDDGRRFKIEADARMSRTPESSSRLERDRDYVFWWDSMQWSLRPNAPPSQTISLGAPAEGGLAVDLGLDFAGTGVYYVRVEILGAPPAYSEAPVEPSLFVRGSSRGAIEPASG</sequence>
<evidence type="ECO:0000259" key="3">
    <source>
        <dbReference type="Pfam" id="PF26640"/>
    </source>
</evidence>
<evidence type="ECO:0000313" key="5">
    <source>
        <dbReference type="Proteomes" id="UP000230002"/>
    </source>
</evidence>
<gene>
    <name evidence="4" type="ORF">GSI_09864</name>
</gene>
<evidence type="ECO:0000313" key="4">
    <source>
        <dbReference type="EMBL" id="PIL28013.1"/>
    </source>
</evidence>
<dbReference type="InterPro" id="IPR058525">
    <property type="entry name" value="DUF8212"/>
</dbReference>
<comment type="caution">
    <text evidence="4">The sequence shown here is derived from an EMBL/GenBank/DDBJ whole genome shotgun (WGS) entry which is preliminary data.</text>
</comment>
<dbReference type="PANTHER" id="PTHR10622">
    <property type="entry name" value="HET DOMAIN-CONTAINING PROTEIN"/>
    <property type="match status" value="1"/>
</dbReference>
<dbReference type="Pfam" id="PF26640">
    <property type="entry name" value="DUF8212"/>
    <property type="match status" value="1"/>
</dbReference>
<evidence type="ECO:0000256" key="1">
    <source>
        <dbReference type="SAM" id="MobiDB-lite"/>
    </source>
</evidence>
<accession>A0A2G8S2K5</accession>
<organism evidence="4 5">
    <name type="scientific">Ganoderma sinense ZZ0214-1</name>
    <dbReference type="NCBI Taxonomy" id="1077348"/>
    <lineage>
        <taxon>Eukaryota</taxon>
        <taxon>Fungi</taxon>
        <taxon>Dikarya</taxon>
        <taxon>Basidiomycota</taxon>
        <taxon>Agaricomycotina</taxon>
        <taxon>Agaricomycetes</taxon>
        <taxon>Polyporales</taxon>
        <taxon>Polyporaceae</taxon>
        <taxon>Ganoderma</taxon>
    </lineage>
</organism>
<feature type="domain" description="Heterokaryon incompatibility" evidence="2">
    <location>
        <begin position="154"/>
        <end position="212"/>
    </location>
</feature>
<dbReference type="InterPro" id="IPR010730">
    <property type="entry name" value="HET"/>
</dbReference>
<name>A0A2G8S2K5_9APHY</name>
<dbReference type="STRING" id="1077348.A0A2G8S2K5"/>
<dbReference type="PANTHER" id="PTHR10622:SF12">
    <property type="entry name" value="HET DOMAIN-CONTAINING PROTEIN"/>
    <property type="match status" value="1"/>
</dbReference>
<evidence type="ECO:0000259" key="2">
    <source>
        <dbReference type="Pfam" id="PF06985"/>
    </source>
</evidence>